<name>A0A1I7ZEK0_9BILA</name>
<evidence type="ECO:0000256" key="5">
    <source>
        <dbReference type="SAM" id="MobiDB-lite"/>
    </source>
</evidence>
<dbReference type="Gene3D" id="3.30.1120.50">
    <property type="entry name" value="Pepsin inhibitor-3"/>
    <property type="match status" value="1"/>
</dbReference>
<proteinExistence type="inferred from homology"/>
<dbReference type="PANTHER" id="PTHR31952">
    <property type="entry name" value="CB1 CANNABINOID RECEPTOR-INTERACTING PROTEIN 1"/>
    <property type="match status" value="1"/>
</dbReference>
<dbReference type="GO" id="GO:0005886">
    <property type="term" value="C:plasma membrane"/>
    <property type="evidence" value="ECO:0007669"/>
    <property type="project" value="TreeGrafter"/>
</dbReference>
<dbReference type="InterPro" id="IPR029204">
    <property type="entry name" value="CNRIP1"/>
</dbReference>
<dbReference type="WBParaSite" id="L893_g25386.t1">
    <property type="protein sequence ID" value="L893_g25386.t1"/>
    <property type="gene ID" value="L893_g25386"/>
</dbReference>
<keyword evidence="8" id="KW-1185">Reference proteome</keyword>
<feature type="domain" description="Pepsin inhibitor-3-like repeated" evidence="7">
    <location>
        <begin position="73"/>
        <end position="123"/>
    </location>
</feature>
<dbReference type="Pfam" id="PF06394">
    <property type="entry name" value="Pepsin-I3"/>
    <property type="match status" value="1"/>
</dbReference>
<dbReference type="AlphaFoldDB" id="A0A1I7ZEK0"/>
<evidence type="ECO:0000259" key="7">
    <source>
        <dbReference type="Pfam" id="PF06394"/>
    </source>
</evidence>
<dbReference type="Proteomes" id="UP000095287">
    <property type="component" value="Unplaced"/>
</dbReference>
<dbReference type="InterPro" id="IPR038412">
    <property type="entry name" value="Pepsin-I3_sf"/>
</dbReference>
<sequence>MASPFLVLLVAAGALAAIENPKSEVAPISDHQPSRSYSSSYSSSSSSFHSNSGGNNGNVSHSYNHYHFMNGDCIVTDGEVSDNGNKRPITESEKQEIVKYEKDMQQYNLDFMKSMQENMQNMFRQMFQGFNFGFEENRRQPEPVIPSQPVLPQMPLPPCFCESCKQDANRNSEKEIR</sequence>
<feature type="region of interest" description="Disordered" evidence="5">
    <location>
        <begin position="25"/>
        <end position="54"/>
    </location>
</feature>
<organism evidence="8 9">
    <name type="scientific">Steinernema glaseri</name>
    <dbReference type="NCBI Taxonomy" id="37863"/>
    <lineage>
        <taxon>Eukaryota</taxon>
        <taxon>Metazoa</taxon>
        <taxon>Ecdysozoa</taxon>
        <taxon>Nematoda</taxon>
        <taxon>Chromadorea</taxon>
        <taxon>Rhabditida</taxon>
        <taxon>Tylenchina</taxon>
        <taxon>Panagrolaimomorpha</taxon>
        <taxon>Strongyloidoidea</taxon>
        <taxon>Steinernematidae</taxon>
        <taxon>Steinernema</taxon>
    </lineage>
</organism>
<evidence type="ECO:0000256" key="1">
    <source>
        <dbReference type="ARBA" id="ARBA00003884"/>
    </source>
</evidence>
<evidence type="ECO:0000256" key="6">
    <source>
        <dbReference type="SAM" id="SignalP"/>
    </source>
</evidence>
<comment type="function">
    <text evidence="1">Suppresses cannabinoid receptor CNR1-mediated tonic inhibition of voltage-gated calcium channels.</text>
</comment>
<feature type="compositionally biased region" description="Low complexity" evidence="5">
    <location>
        <begin position="34"/>
        <end position="54"/>
    </location>
</feature>
<keyword evidence="6" id="KW-0732">Signal</keyword>
<comment type="subunit">
    <text evidence="4">Interacts with the cannabinoid receptor CNR1 (via C-terminus). Does not interact with cannabinoid receptor CNR2.</text>
</comment>
<reference evidence="9" key="1">
    <citation type="submission" date="2016-11" db="UniProtKB">
        <authorList>
            <consortium name="WormBaseParasite"/>
        </authorList>
    </citation>
    <scope>IDENTIFICATION</scope>
</reference>
<evidence type="ECO:0000313" key="8">
    <source>
        <dbReference type="Proteomes" id="UP000095287"/>
    </source>
</evidence>
<dbReference type="InterPro" id="IPR010480">
    <property type="entry name" value="Pepsin-I3"/>
</dbReference>
<comment type="similarity">
    <text evidence="2">Belongs to the CNRIP family.</text>
</comment>
<dbReference type="PANTHER" id="PTHR31952:SF1">
    <property type="entry name" value="CB1 CANNABINOID RECEPTOR-INTERACTING PROTEIN 1"/>
    <property type="match status" value="1"/>
</dbReference>
<evidence type="ECO:0000256" key="3">
    <source>
        <dbReference type="ARBA" id="ARBA00015651"/>
    </source>
</evidence>
<evidence type="ECO:0000256" key="2">
    <source>
        <dbReference type="ARBA" id="ARBA00007288"/>
    </source>
</evidence>
<feature type="signal peptide" evidence="6">
    <location>
        <begin position="1"/>
        <end position="16"/>
    </location>
</feature>
<evidence type="ECO:0000313" key="9">
    <source>
        <dbReference type="WBParaSite" id="L893_g25386.t1"/>
    </source>
</evidence>
<dbReference type="GO" id="GO:0031718">
    <property type="term" value="F:type 1 cannabinoid receptor binding"/>
    <property type="evidence" value="ECO:0007669"/>
    <property type="project" value="TreeGrafter"/>
</dbReference>
<accession>A0A1I7ZEK0</accession>
<evidence type="ECO:0000256" key="4">
    <source>
        <dbReference type="ARBA" id="ARBA00026030"/>
    </source>
</evidence>
<feature type="chain" id="PRO_5009313351" description="CB1 cannabinoid receptor-interacting protein 1" evidence="6">
    <location>
        <begin position="17"/>
        <end position="177"/>
    </location>
</feature>
<protein>
    <recommendedName>
        <fullName evidence="3">CB1 cannabinoid receptor-interacting protein 1</fullName>
    </recommendedName>
</protein>